<dbReference type="PANTHER" id="PTHR35218">
    <property type="entry name" value="RNASE H DOMAIN-CONTAINING PROTEIN"/>
    <property type="match status" value="1"/>
</dbReference>
<dbReference type="Pfam" id="PF03372">
    <property type="entry name" value="Exo_endo_phos"/>
    <property type="match status" value="1"/>
</dbReference>
<sequence length="178" mass="20653">MNCICWNARGLSNARAFAELCRLVKDHHPYILFVCETKVAGHRCPGWKGKLGFKGHFVVDNQGKSGGLMMFWKDSVDITMKSYSRGHIDCGVLDQRKQWRFTGFYGNPDARFRRFSWEFIRKLSDSDEEFGLPWVVRGDFNEVCLLSEKKEGAPRSFSQMKDFKDTLEETGIRDIHNE</sequence>
<dbReference type="PANTHER" id="PTHR35218:SF9">
    <property type="entry name" value="ENDONUCLEASE_EXONUCLEASE_PHOSPHATASE DOMAIN-CONTAINING PROTEIN"/>
    <property type="match status" value="1"/>
</dbReference>
<feature type="domain" description="Endonuclease/exonuclease/phosphatase" evidence="1">
    <location>
        <begin position="6"/>
        <end position="158"/>
    </location>
</feature>
<keyword evidence="3" id="KW-1185">Reference proteome</keyword>
<dbReference type="EMBL" id="JABTTQ020000005">
    <property type="protein sequence ID" value="KAK6156592.1"/>
    <property type="molecule type" value="Genomic_DNA"/>
</dbReference>
<protein>
    <recommendedName>
        <fullName evidence="1">Endonuclease/exonuclease/phosphatase domain-containing protein</fullName>
    </recommendedName>
</protein>
<organism evidence="2 3">
    <name type="scientific">Rehmannia glutinosa</name>
    <name type="common">Chinese foxglove</name>
    <dbReference type="NCBI Taxonomy" id="99300"/>
    <lineage>
        <taxon>Eukaryota</taxon>
        <taxon>Viridiplantae</taxon>
        <taxon>Streptophyta</taxon>
        <taxon>Embryophyta</taxon>
        <taxon>Tracheophyta</taxon>
        <taxon>Spermatophyta</taxon>
        <taxon>Magnoliopsida</taxon>
        <taxon>eudicotyledons</taxon>
        <taxon>Gunneridae</taxon>
        <taxon>Pentapetalae</taxon>
        <taxon>asterids</taxon>
        <taxon>lamiids</taxon>
        <taxon>Lamiales</taxon>
        <taxon>Orobanchaceae</taxon>
        <taxon>Rehmannieae</taxon>
        <taxon>Rehmannia</taxon>
    </lineage>
</organism>
<evidence type="ECO:0000313" key="2">
    <source>
        <dbReference type="EMBL" id="KAK6156592.1"/>
    </source>
</evidence>
<dbReference type="Proteomes" id="UP001318860">
    <property type="component" value="Unassembled WGS sequence"/>
</dbReference>
<dbReference type="SUPFAM" id="SSF56219">
    <property type="entry name" value="DNase I-like"/>
    <property type="match status" value="1"/>
</dbReference>
<evidence type="ECO:0000313" key="3">
    <source>
        <dbReference type="Proteomes" id="UP001318860"/>
    </source>
</evidence>
<comment type="caution">
    <text evidence="2">The sequence shown here is derived from an EMBL/GenBank/DDBJ whole genome shotgun (WGS) entry which is preliminary data.</text>
</comment>
<accession>A0ABR0XBS9</accession>
<gene>
    <name evidence="2" type="ORF">DH2020_010840</name>
</gene>
<name>A0ABR0XBS9_REHGL</name>
<proteinExistence type="predicted"/>
<reference evidence="2 3" key="1">
    <citation type="journal article" date="2021" name="Comput. Struct. Biotechnol. J.">
        <title>De novo genome assembly of the potent medicinal plant Rehmannia glutinosa using nanopore technology.</title>
        <authorList>
            <person name="Ma L."/>
            <person name="Dong C."/>
            <person name="Song C."/>
            <person name="Wang X."/>
            <person name="Zheng X."/>
            <person name="Niu Y."/>
            <person name="Chen S."/>
            <person name="Feng W."/>
        </authorList>
    </citation>
    <scope>NUCLEOTIDE SEQUENCE [LARGE SCALE GENOMIC DNA]</scope>
    <source>
        <strain evidence="2">DH-2019</strain>
    </source>
</reference>
<evidence type="ECO:0000259" key="1">
    <source>
        <dbReference type="Pfam" id="PF03372"/>
    </source>
</evidence>
<dbReference type="Gene3D" id="3.60.10.10">
    <property type="entry name" value="Endonuclease/exonuclease/phosphatase"/>
    <property type="match status" value="1"/>
</dbReference>
<dbReference type="InterPro" id="IPR005135">
    <property type="entry name" value="Endo/exonuclease/phosphatase"/>
</dbReference>
<dbReference type="InterPro" id="IPR036691">
    <property type="entry name" value="Endo/exonu/phosph_ase_sf"/>
</dbReference>